<dbReference type="PROSITE" id="PS00875">
    <property type="entry name" value="T2SP_D"/>
    <property type="match status" value="1"/>
</dbReference>
<accession>A0ABS8C4U4</accession>
<dbReference type="InterPro" id="IPR011662">
    <property type="entry name" value="Secretin/TonB_short_N"/>
</dbReference>
<comment type="subcellular location">
    <subcellularLocation>
        <location evidence="1 8">Cell outer membrane</location>
    </subcellularLocation>
</comment>
<dbReference type="Pfam" id="PF00263">
    <property type="entry name" value="Secretin"/>
    <property type="match status" value="1"/>
</dbReference>
<evidence type="ECO:0000313" key="11">
    <source>
        <dbReference type="Proteomes" id="UP000633814"/>
    </source>
</evidence>
<comment type="caution">
    <text evidence="10">The sequence shown here is derived from an EMBL/GenBank/DDBJ whole genome shotgun (WGS) entry which is preliminary data.</text>
</comment>
<dbReference type="PANTHER" id="PTHR30604:SF1">
    <property type="entry name" value="DNA UTILIZATION PROTEIN HOFQ"/>
    <property type="match status" value="1"/>
</dbReference>
<keyword evidence="4" id="KW-0732">Signal</keyword>
<dbReference type="Gene3D" id="3.30.1370.120">
    <property type="match status" value="1"/>
</dbReference>
<dbReference type="NCBIfam" id="TIGR02515">
    <property type="entry name" value="IV_pilus_PilQ"/>
    <property type="match status" value="1"/>
</dbReference>
<reference evidence="10 11" key="1">
    <citation type="submission" date="2021-10" db="EMBL/GenBank/DDBJ databases">
        <title>Alishewanella koreense sp. nov. isolated from seawater of southwestern coast in South Korea and the proposal for the reclassification of Rheinheimera perlucida and Rheinheimera tuosuensis as Arsukibacterium perlucida and Arsukibacterium tuosuensis.</title>
        <authorList>
            <person name="Kim K.H."/>
            <person name="Ruan W."/>
            <person name="Kim K.R."/>
            <person name="Baek J.H."/>
            <person name="Jeon C.O."/>
        </authorList>
    </citation>
    <scope>NUCLEOTIDE SEQUENCE [LARGE SCALE GENOMIC DNA]</scope>
    <source>
        <strain evidence="10 11">16-MA</strain>
    </source>
</reference>
<sequence>MDKLIKIKNVGRKVSRLGLLSWLLLALPASAAPLLYEVRFNPLLNGETEIEFVFDEPLLQEPDISLLNEPSRLNVRFAEAELEQRIADVAINNAGVSRVKSTLSEGGINSVISMDSLKVYRTRLDGNVYAVHLANSPQIVKAGSTSELNPSFINKLQAIDFRRGDKGEGRILVFLKENAAAVDVQERLGKLEIEFYNTDIPDELLYQLDVGDFATVVKGIETFKTKTSTRLVIDATDQFTFNYQQIDNIFTVTMQRDLTSRSILGGGRDYKGRAISLNFQDIPVRTVLQIIADYNGFNLVTSDSVVGNITLRLDGTPWDQALDIVMRVKGLDKRMEGNILLVAPTEELAAREAKELEVLQRVEELEPLYSDFLQINYAKAVDLALLLSNKDATLLSPRGSVVVDERTNTILIKDTARNIENVRRLIERLDIPVRQVLIESRIVTVNDSVTDELGIRWGFSDQQSTSGGDRGVSGNATGANGISTGGFPALDDRWNVNLPVSSPAGSIAFHVARLADGTLLDLELSALEQENKGEVIASPRITTSNQKEASIEQGVEIPYVQAASSGATTVEFKKAVLSLTVTPQITPDNKIILDLVITQNTRGETVQTPTGPATAIDTQQIKTQVLADNGETIVLGGIYQQQVVSTVTKVPLLGDLPYMGVLFRNKSELNEKSELLIFVTPRILTEGQP</sequence>
<protein>
    <submittedName>
        <fullName evidence="10">Type IV pilus secretin PilQ family protein</fullName>
    </submittedName>
</protein>
<dbReference type="PANTHER" id="PTHR30604">
    <property type="entry name" value="PROTEIN TRANSPORT PROTEIN HOFQ"/>
    <property type="match status" value="1"/>
</dbReference>
<dbReference type="InterPro" id="IPR004846">
    <property type="entry name" value="T2SS/T3SS_dom"/>
</dbReference>
<dbReference type="InterPro" id="IPR051808">
    <property type="entry name" value="Type_IV_pilus_biogenesis"/>
</dbReference>
<evidence type="ECO:0000256" key="5">
    <source>
        <dbReference type="ARBA" id="ARBA00022927"/>
    </source>
</evidence>
<keyword evidence="6" id="KW-0472">Membrane</keyword>
<keyword evidence="11" id="KW-1185">Reference proteome</keyword>
<dbReference type="Pfam" id="PF11741">
    <property type="entry name" value="AMIN"/>
    <property type="match status" value="1"/>
</dbReference>
<evidence type="ECO:0000256" key="7">
    <source>
        <dbReference type="ARBA" id="ARBA00023237"/>
    </source>
</evidence>
<name>A0ABS8C4U4_9ALTE</name>
<dbReference type="InterPro" id="IPR005644">
    <property type="entry name" value="NolW-like"/>
</dbReference>
<dbReference type="InterPro" id="IPR038591">
    <property type="entry name" value="NolW-like_sf"/>
</dbReference>
<dbReference type="EMBL" id="JAEINI020000005">
    <property type="protein sequence ID" value="MCB5227000.1"/>
    <property type="molecule type" value="Genomic_DNA"/>
</dbReference>
<dbReference type="PRINTS" id="PR00811">
    <property type="entry name" value="BCTERIALGSPD"/>
</dbReference>
<evidence type="ECO:0000256" key="6">
    <source>
        <dbReference type="ARBA" id="ARBA00023136"/>
    </source>
</evidence>
<keyword evidence="5" id="KW-0653">Protein transport</keyword>
<evidence type="ECO:0000313" key="10">
    <source>
        <dbReference type="EMBL" id="MCB5227000.1"/>
    </source>
</evidence>
<dbReference type="SMART" id="SM00965">
    <property type="entry name" value="STN"/>
    <property type="match status" value="1"/>
</dbReference>
<dbReference type="RefSeq" id="WP_226751064.1">
    <property type="nucleotide sequence ID" value="NZ_JAEINI020000005.1"/>
</dbReference>
<dbReference type="Gene3D" id="2.60.40.3470">
    <property type="match status" value="1"/>
</dbReference>
<keyword evidence="3 8" id="KW-0813">Transport</keyword>
<evidence type="ECO:0000256" key="2">
    <source>
        <dbReference type="ARBA" id="ARBA00006304"/>
    </source>
</evidence>
<dbReference type="InterPro" id="IPR001775">
    <property type="entry name" value="GspD/PilQ"/>
</dbReference>
<evidence type="ECO:0000256" key="3">
    <source>
        <dbReference type="ARBA" id="ARBA00022448"/>
    </source>
</evidence>
<dbReference type="Proteomes" id="UP000633814">
    <property type="component" value="Unassembled WGS sequence"/>
</dbReference>
<dbReference type="InterPro" id="IPR004845">
    <property type="entry name" value="T2SS_GspD_CS"/>
</dbReference>
<dbReference type="InterPro" id="IPR021731">
    <property type="entry name" value="AMIN_dom"/>
</dbReference>
<dbReference type="Gene3D" id="3.30.1370.130">
    <property type="match status" value="1"/>
</dbReference>
<keyword evidence="7" id="KW-0998">Cell outer membrane</keyword>
<evidence type="ECO:0000256" key="1">
    <source>
        <dbReference type="ARBA" id="ARBA00004442"/>
    </source>
</evidence>
<evidence type="ECO:0000256" key="4">
    <source>
        <dbReference type="ARBA" id="ARBA00022729"/>
    </source>
</evidence>
<proteinExistence type="inferred from homology"/>
<dbReference type="Pfam" id="PF03958">
    <property type="entry name" value="Secretin_N"/>
    <property type="match status" value="1"/>
</dbReference>
<dbReference type="InterPro" id="IPR013355">
    <property type="entry name" value="Pilus_4_PilQ"/>
</dbReference>
<evidence type="ECO:0000259" key="9">
    <source>
        <dbReference type="SMART" id="SM00965"/>
    </source>
</evidence>
<comment type="similarity">
    <text evidence="2">Belongs to the bacterial secretin family. PilQ subfamily.</text>
</comment>
<evidence type="ECO:0000256" key="8">
    <source>
        <dbReference type="RuleBase" id="RU004004"/>
    </source>
</evidence>
<gene>
    <name evidence="10" type="ORF">JAO78_009255</name>
</gene>
<feature type="domain" description="Secretin/TonB short N-terminal" evidence="9">
    <location>
        <begin position="297"/>
        <end position="345"/>
    </location>
</feature>
<organism evidence="10 11">
    <name type="scientific">Alishewanella maricola</name>
    <dbReference type="NCBI Taxonomy" id="2795740"/>
    <lineage>
        <taxon>Bacteria</taxon>
        <taxon>Pseudomonadati</taxon>
        <taxon>Pseudomonadota</taxon>
        <taxon>Gammaproteobacteria</taxon>
        <taxon>Alteromonadales</taxon>
        <taxon>Alteromonadaceae</taxon>
        <taxon>Alishewanella</taxon>
    </lineage>
</organism>